<gene>
    <name evidence="2" type="ORF">S12H4_46535</name>
</gene>
<dbReference type="Gene3D" id="2.160.20.110">
    <property type="match status" value="1"/>
</dbReference>
<reference evidence="2" key="1">
    <citation type="journal article" date="2014" name="Front. Microbiol.">
        <title>High frequency of phylogenetically diverse reductive dehalogenase-homologous genes in deep subseafloor sedimentary metagenomes.</title>
        <authorList>
            <person name="Kawai M."/>
            <person name="Futagami T."/>
            <person name="Toyoda A."/>
            <person name="Takaki Y."/>
            <person name="Nishi S."/>
            <person name="Hori S."/>
            <person name="Arai W."/>
            <person name="Tsubouchi T."/>
            <person name="Morono Y."/>
            <person name="Uchiyama I."/>
            <person name="Ito T."/>
            <person name="Fujiyama A."/>
            <person name="Inagaki F."/>
            <person name="Takami H."/>
        </authorList>
    </citation>
    <scope>NUCLEOTIDE SEQUENCE</scope>
    <source>
        <strain evidence="2">Expedition CK06-06</strain>
    </source>
</reference>
<name>X1UV58_9ZZZZ</name>
<organism evidence="2">
    <name type="scientific">marine sediment metagenome</name>
    <dbReference type="NCBI Taxonomy" id="412755"/>
    <lineage>
        <taxon>unclassified sequences</taxon>
        <taxon>metagenomes</taxon>
        <taxon>ecological metagenomes</taxon>
    </lineage>
</organism>
<dbReference type="Pfam" id="PF07581">
    <property type="entry name" value="Glug"/>
    <property type="match status" value="1"/>
</dbReference>
<comment type="caution">
    <text evidence="2">The sequence shown here is derived from an EMBL/GenBank/DDBJ whole genome shotgun (WGS) entry which is preliminary data.</text>
</comment>
<dbReference type="AlphaFoldDB" id="X1UV58"/>
<evidence type="ECO:0000313" key="2">
    <source>
        <dbReference type="EMBL" id="GAJ03771.1"/>
    </source>
</evidence>
<protein>
    <recommendedName>
        <fullName evidence="1">GLUG domain-containing protein</fullName>
    </recommendedName>
</protein>
<proteinExistence type="predicted"/>
<feature type="non-terminal residue" evidence="2">
    <location>
        <position position="151"/>
    </location>
</feature>
<sequence>MASVIGLPDPTFPINQLGIGGFIGIGNRGIISKCYATGEVSAPDSFRVGGFVGSAAGGSIHDCYARGAVTGDDQVGGFIGRKRWATITNVYSTGLVTGNTNVGGLVGETIYGVVNTSFWDTETSEQATSDGGTGKTTAEMKTASTFTGWNF</sequence>
<evidence type="ECO:0000259" key="1">
    <source>
        <dbReference type="Pfam" id="PF07581"/>
    </source>
</evidence>
<dbReference type="EMBL" id="BARW01028879">
    <property type="protein sequence ID" value="GAJ03771.1"/>
    <property type="molecule type" value="Genomic_DNA"/>
</dbReference>
<feature type="domain" description="GLUG" evidence="1">
    <location>
        <begin position="45"/>
        <end position="70"/>
    </location>
</feature>
<dbReference type="InterPro" id="IPR011493">
    <property type="entry name" value="GLUG"/>
</dbReference>
<accession>X1UV58</accession>